<feature type="domain" description="Terpene synthase N-terminal" evidence="7">
    <location>
        <begin position="75"/>
        <end position="162"/>
    </location>
</feature>
<organism evidence="9">
    <name type="scientific">Salvia splendens</name>
    <name type="common">Scarlet sage</name>
    <dbReference type="NCBI Taxonomy" id="180675"/>
    <lineage>
        <taxon>Eukaryota</taxon>
        <taxon>Viridiplantae</taxon>
        <taxon>Streptophyta</taxon>
        <taxon>Embryophyta</taxon>
        <taxon>Tracheophyta</taxon>
        <taxon>Spermatophyta</taxon>
        <taxon>Magnoliopsida</taxon>
        <taxon>eudicotyledons</taxon>
        <taxon>Gunneridae</taxon>
        <taxon>Pentapetalae</taxon>
        <taxon>asterids</taxon>
        <taxon>lamiids</taxon>
        <taxon>Lamiales</taxon>
        <taxon>Lamiaceae</taxon>
        <taxon>Nepetoideae</taxon>
        <taxon>Mentheae</taxon>
        <taxon>Salviinae</taxon>
        <taxon>Salvia</taxon>
        <taxon>Salvia subgen. Calosphace</taxon>
        <taxon>core Calosphace</taxon>
    </lineage>
</organism>
<evidence type="ECO:0000259" key="8">
    <source>
        <dbReference type="Pfam" id="PF03936"/>
    </source>
</evidence>
<accession>A0A8X8Y3X7</accession>
<dbReference type="Gene3D" id="1.50.10.130">
    <property type="entry name" value="Terpene synthase, N-terminal domain"/>
    <property type="match status" value="1"/>
</dbReference>
<dbReference type="GO" id="GO:0000287">
    <property type="term" value="F:magnesium ion binding"/>
    <property type="evidence" value="ECO:0007669"/>
    <property type="project" value="InterPro"/>
</dbReference>
<evidence type="ECO:0000313" key="9">
    <source>
        <dbReference type="EMBL" id="KAG6425110.1"/>
    </source>
</evidence>
<dbReference type="InterPro" id="IPR050148">
    <property type="entry name" value="Terpene_synthase-like"/>
</dbReference>
<feature type="domain" description="Terpene synthase metal-binding" evidence="8">
    <location>
        <begin position="168"/>
        <end position="208"/>
    </location>
</feature>
<gene>
    <name evidence="9" type="ORF">SASPL_115534</name>
</gene>
<keyword evidence="2" id="KW-0479">Metal-binding</keyword>
<dbReference type="InterPro" id="IPR001906">
    <property type="entry name" value="Terpene_synth_N"/>
</dbReference>
<evidence type="ECO:0000259" key="7">
    <source>
        <dbReference type="Pfam" id="PF01397"/>
    </source>
</evidence>
<reference evidence="9" key="1">
    <citation type="submission" date="2018-01" db="EMBL/GenBank/DDBJ databases">
        <authorList>
            <person name="Mao J.F."/>
        </authorList>
    </citation>
    <scope>NUCLEOTIDE SEQUENCE</scope>
    <source>
        <strain evidence="9">Huo1</strain>
        <tissue evidence="9">Leaf</tissue>
    </source>
</reference>
<comment type="caution">
    <text evidence="9">The sequence shown here is derived from an EMBL/GenBank/DDBJ whole genome shotgun (WGS) entry which is preliminary data.</text>
</comment>
<comment type="cofactor">
    <cofactor evidence="1">
        <name>Mg(2+)</name>
        <dbReference type="ChEBI" id="CHEBI:18420"/>
    </cofactor>
</comment>
<dbReference type="Pfam" id="PF03936">
    <property type="entry name" value="Terpene_synth_C"/>
    <property type="match status" value="1"/>
</dbReference>
<dbReference type="AlphaFoldDB" id="A0A8X8Y3X7"/>
<dbReference type="PANTHER" id="PTHR31225:SF9">
    <property type="entry name" value="TERPENE SYNTHASE 10"/>
    <property type="match status" value="1"/>
</dbReference>
<protein>
    <recommendedName>
        <fullName evidence="11">Terpene synthase N-terminal domain-containing protein</fullName>
    </recommendedName>
</protein>
<dbReference type="InterPro" id="IPR008949">
    <property type="entry name" value="Isoprenoid_synthase_dom_sf"/>
</dbReference>
<keyword evidence="10" id="KW-1185">Reference proteome</keyword>
<evidence type="ECO:0000256" key="3">
    <source>
        <dbReference type="ARBA" id="ARBA00022842"/>
    </source>
</evidence>
<dbReference type="EMBL" id="PNBA02000005">
    <property type="protein sequence ID" value="KAG6425110.1"/>
    <property type="molecule type" value="Genomic_DNA"/>
</dbReference>
<feature type="region of interest" description="Disordered" evidence="6">
    <location>
        <begin position="17"/>
        <end position="46"/>
    </location>
</feature>
<evidence type="ECO:0000256" key="4">
    <source>
        <dbReference type="ARBA" id="ARBA00022946"/>
    </source>
</evidence>
<dbReference type="GO" id="GO:0010333">
    <property type="term" value="F:terpene synthase activity"/>
    <property type="evidence" value="ECO:0007669"/>
    <property type="project" value="InterPro"/>
</dbReference>
<evidence type="ECO:0000313" key="10">
    <source>
        <dbReference type="Proteomes" id="UP000298416"/>
    </source>
</evidence>
<feature type="compositionally biased region" description="Polar residues" evidence="6">
    <location>
        <begin position="37"/>
        <end position="46"/>
    </location>
</feature>
<reference evidence="9" key="2">
    <citation type="submission" date="2020-08" db="EMBL/GenBank/DDBJ databases">
        <title>Plant Genome Project.</title>
        <authorList>
            <person name="Zhang R.-G."/>
        </authorList>
    </citation>
    <scope>NUCLEOTIDE SEQUENCE</scope>
    <source>
        <strain evidence="9">Huo1</strain>
        <tissue evidence="9">Leaf</tissue>
    </source>
</reference>
<dbReference type="SUPFAM" id="SSF48239">
    <property type="entry name" value="Terpenoid cyclases/Protein prenyltransferases"/>
    <property type="match status" value="1"/>
</dbReference>
<dbReference type="InterPro" id="IPR036965">
    <property type="entry name" value="Terpene_synth_N_sf"/>
</dbReference>
<dbReference type="PANTHER" id="PTHR31225">
    <property type="entry name" value="OS04G0344100 PROTEIN-RELATED"/>
    <property type="match status" value="1"/>
</dbReference>
<evidence type="ECO:0008006" key="11">
    <source>
        <dbReference type="Google" id="ProtNLM"/>
    </source>
</evidence>
<evidence type="ECO:0000256" key="2">
    <source>
        <dbReference type="ARBA" id="ARBA00022723"/>
    </source>
</evidence>
<dbReference type="GO" id="GO:0016114">
    <property type="term" value="P:terpenoid biosynthetic process"/>
    <property type="evidence" value="ECO:0007669"/>
    <property type="project" value="InterPro"/>
</dbReference>
<dbReference type="SUPFAM" id="SSF48576">
    <property type="entry name" value="Terpenoid synthases"/>
    <property type="match status" value="1"/>
</dbReference>
<dbReference type="InterPro" id="IPR005630">
    <property type="entry name" value="Terpene_synthase_metal-bd"/>
</dbReference>
<keyword evidence="5" id="KW-0456">Lyase</keyword>
<evidence type="ECO:0000256" key="5">
    <source>
        <dbReference type="ARBA" id="ARBA00023239"/>
    </source>
</evidence>
<dbReference type="Proteomes" id="UP000298416">
    <property type="component" value="Unassembled WGS sequence"/>
</dbReference>
<dbReference type="Gene3D" id="1.10.600.10">
    <property type="entry name" value="Farnesyl Diphosphate Synthase"/>
    <property type="match status" value="1"/>
</dbReference>
<keyword evidence="4" id="KW-0809">Transit peptide</keyword>
<evidence type="ECO:0000256" key="1">
    <source>
        <dbReference type="ARBA" id="ARBA00001946"/>
    </source>
</evidence>
<dbReference type="InterPro" id="IPR008930">
    <property type="entry name" value="Terpenoid_cyclase/PrenylTrfase"/>
</dbReference>
<proteinExistence type="predicted"/>
<name>A0A8X8Y3X7_SALSN</name>
<sequence length="265" mass="30811">MANLSMHISLPIPHKPPHHSYTTFHGGATTRPRRSSTRCNAMPSAQTTTVPVPARRYANYKPSFWDFNYIQSLTTQYTERDLYSTALEFRLLREHGFRVSQDVFDCFKNEKGDFKTSLCDDRRGMLQLYEASFLLTHGEETLELANEFATKYLQKIVDEGDDDHNLLEMNEMERGDVAESIQCYMKESGASVEEAREHARFLIWKSWKRMNEERVTDSHFSKEFIKKAVDLGRMAQYMYQLGDGHGIQNPLIKDRISSLFFKPIV</sequence>
<evidence type="ECO:0000256" key="6">
    <source>
        <dbReference type="SAM" id="MobiDB-lite"/>
    </source>
</evidence>
<keyword evidence="3" id="KW-0460">Magnesium</keyword>
<dbReference type="Pfam" id="PF01397">
    <property type="entry name" value="Terpene_synth"/>
    <property type="match status" value="1"/>
</dbReference>